<dbReference type="InterPro" id="IPR035940">
    <property type="entry name" value="CAP_sf"/>
</dbReference>
<dbReference type="PANTHER" id="PTHR10334">
    <property type="entry name" value="CYSTEINE-RICH SECRETORY PROTEIN-RELATED"/>
    <property type="match status" value="1"/>
</dbReference>
<feature type="domain" description="SCP" evidence="7">
    <location>
        <begin position="454"/>
        <end position="585"/>
    </location>
</feature>
<gene>
    <name evidence="8" type="ORF">H5410_010527</name>
</gene>
<evidence type="ECO:0000256" key="3">
    <source>
        <dbReference type="ARBA" id="ARBA00022821"/>
    </source>
</evidence>
<dbReference type="AlphaFoldDB" id="A0A9J6AL03"/>
<keyword evidence="9" id="KW-1185">Reference proteome</keyword>
<sequence length="610" mass="68901">MESLIICFLTFALLFHSSKAQNSPQDYLNPHNEARRQVGVGPMTWDNRLAAFAQNYANQRIGDCRMQHSGGPYGENLAAGFPQLNAAGAVKMWVDENQWYDYNSNSCQPGKVCGHYTQVVWRNSVRLGCARVRCNNGKILTFFTYKYPTYPIPSHHLFKLKMALFKDSNVVICFIILAFVLPYCDAQNSQTDYLNTHNSARSQVTGVSAITWNTTIEAYAQNYANQRISDCNLVHSNGPYGENIAKGSGSFTGTAAVNLWVAEKPYYDYTSNSCTGGQECRHYTQVIWKNSIQLGCARVQCTNGWWFVICNYNPPGNYIAQNSPQDYLNAHNAARRQVGVGPMTWDNRLAAYAQNYANQRMGDCRMQHSSGPYGENLAAAFPALNAGGAVKMWVDEKQWYHYNSNTLIWRNSVHLGCARVRCNNGWYFITCNYDPPVICFITFAIFPFISEAQNTPQDYVNAHNEARRQVGVGPMTWDNRLATFAQNYANQRAGDCRMQHSGGPYGENLASAFPQLNAAGAVQQWVNERQWYNYNSNTCQAGRVCGHYTQVVWRNSVRLGCARVRCNNGWYFITCNYDPRGNMSGQRPFLVEEQPDFDSNLELPTDVSIN</sequence>
<feature type="domain" description="SCP" evidence="7">
    <location>
        <begin position="188"/>
        <end position="320"/>
    </location>
</feature>
<feature type="domain" description="SCP" evidence="7">
    <location>
        <begin position="22"/>
        <end position="153"/>
    </location>
</feature>
<evidence type="ECO:0000313" key="9">
    <source>
        <dbReference type="Proteomes" id="UP000824120"/>
    </source>
</evidence>
<dbReference type="FunFam" id="3.40.33.10:FF:000006">
    <property type="entry name" value="Putative pathogenesis-related protein 1"/>
    <property type="match status" value="3"/>
</dbReference>
<evidence type="ECO:0000256" key="1">
    <source>
        <dbReference type="ARBA" id="ARBA00009923"/>
    </source>
</evidence>
<keyword evidence="2 6" id="KW-0732">Signal</keyword>
<evidence type="ECO:0000259" key="7">
    <source>
        <dbReference type="SMART" id="SM00198"/>
    </source>
</evidence>
<evidence type="ECO:0000256" key="2">
    <source>
        <dbReference type="ARBA" id="ARBA00022729"/>
    </source>
</evidence>
<name>A0A9J6AL03_SOLCO</name>
<dbReference type="SMART" id="SM00198">
    <property type="entry name" value="SCP"/>
    <property type="match status" value="4"/>
</dbReference>
<organism evidence="8 9">
    <name type="scientific">Solanum commersonii</name>
    <name type="common">Commerson's wild potato</name>
    <name type="synonym">Commerson's nightshade</name>
    <dbReference type="NCBI Taxonomy" id="4109"/>
    <lineage>
        <taxon>Eukaryota</taxon>
        <taxon>Viridiplantae</taxon>
        <taxon>Streptophyta</taxon>
        <taxon>Embryophyta</taxon>
        <taxon>Tracheophyta</taxon>
        <taxon>Spermatophyta</taxon>
        <taxon>Magnoliopsida</taxon>
        <taxon>eudicotyledons</taxon>
        <taxon>Gunneridae</taxon>
        <taxon>Pentapetalae</taxon>
        <taxon>asterids</taxon>
        <taxon>lamiids</taxon>
        <taxon>Solanales</taxon>
        <taxon>Solanaceae</taxon>
        <taxon>Solanoideae</taxon>
        <taxon>Solaneae</taxon>
        <taxon>Solanum</taxon>
    </lineage>
</organism>
<keyword evidence="3" id="KW-0611">Plant defense</keyword>
<accession>A0A9J6AL03</accession>
<dbReference type="GO" id="GO:0098542">
    <property type="term" value="P:defense response to other organism"/>
    <property type="evidence" value="ECO:0007669"/>
    <property type="project" value="UniProtKB-ARBA"/>
</dbReference>
<dbReference type="PROSITE" id="PS01010">
    <property type="entry name" value="CRISP_2"/>
    <property type="match status" value="2"/>
</dbReference>
<comment type="similarity">
    <text evidence="1">Belongs to the CRISP family.</text>
</comment>
<keyword evidence="5" id="KW-0568">Pathogenesis-related protein</keyword>
<evidence type="ECO:0000313" key="8">
    <source>
        <dbReference type="EMBL" id="KAG5625309.1"/>
    </source>
</evidence>
<protein>
    <recommendedName>
        <fullName evidence="7">SCP domain-containing protein</fullName>
    </recommendedName>
</protein>
<dbReference type="PRINTS" id="PR00837">
    <property type="entry name" value="V5TPXLIKE"/>
</dbReference>
<reference evidence="8 9" key="1">
    <citation type="submission" date="2020-09" db="EMBL/GenBank/DDBJ databases">
        <title>De no assembly of potato wild relative species, Solanum commersonii.</title>
        <authorList>
            <person name="Cho K."/>
        </authorList>
    </citation>
    <scope>NUCLEOTIDE SEQUENCE [LARGE SCALE GENOMIC DNA]</scope>
    <source>
        <strain evidence="8">LZ3.2</strain>
        <tissue evidence="8">Leaf</tissue>
    </source>
</reference>
<dbReference type="Gene3D" id="3.40.33.10">
    <property type="entry name" value="CAP"/>
    <property type="match status" value="4"/>
</dbReference>
<dbReference type="EMBL" id="JACXVP010000002">
    <property type="protein sequence ID" value="KAG5625309.1"/>
    <property type="molecule type" value="Genomic_DNA"/>
</dbReference>
<proteinExistence type="inferred from homology"/>
<comment type="caution">
    <text evidence="8">The sequence shown here is derived from an EMBL/GenBank/DDBJ whole genome shotgun (WGS) entry which is preliminary data.</text>
</comment>
<dbReference type="GO" id="GO:0005576">
    <property type="term" value="C:extracellular region"/>
    <property type="evidence" value="ECO:0007669"/>
    <property type="project" value="InterPro"/>
</dbReference>
<dbReference type="Pfam" id="PF00188">
    <property type="entry name" value="CAP"/>
    <property type="match status" value="4"/>
</dbReference>
<dbReference type="InterPro" id="IPR018244">
    <property type="entry name" value="Allrgn_V5/Tpx1_CS"/>
</dbReference>
<feature type="signal peptide" evidence="6">
    <location>
        <begin position="1"/>
        <end position="20"/>
    </location>
</feature>
<dbReference type="Proteomes" id="UP000824120">
    <property type="component" value="Chromosome 2"/>
</dbReference>
<feature type="domain" description="SCP" evidence="7">
    <location>
        <begin position="322"/>
        <end position="439"/>
    </location>
</feature>
<dbReference type="CDD" id="cd05381">
    <property type="entry name" value="CAP_PR-1"/>
    <property type="match status" value="4"/>
</dbReference>
<keyword evidence="4" id="KW-1015">Disulfide bond</keyword>
<feature type="chain" id="PRO_5039939109" description="SCP domain-containing protein" evidence="6">
    <location>
        <begin position="21"/>
        <end position="610"/>
    </location>
</feature>
<evidence type="ECO:0000256" key="6">
    <source>
        <dbReference type="SAM" id="SignalP"/>
    </source>
</evidence>
<dbReference type="OrthoDB" id="337038at2759"/>
<evidence type="ECO:0000256" key="5">
    <source>
        <dbReference type="ARBA" id="ARBA00023265"/>
    </source>
</evidence>
<dbReference type="PROSITE" id="PS01009">
    <property type="entry name" value="CRISP_1"/>
    <property type="match status" value="3"/>
</dbReference>
<evidence type="ECO:0000256" key="4">
    <source>
        <dbReference type="ARBA" id="ARBA00023157"/>
    </source>
</evidence>
<dbReference type="InterPro" id="IPR014044">
    <property type="entry name" value="CAP_dom"/>
</dbReference>
<dbReference type="SUPFAM" id="SSF55797">
    <property type="entry name" value="PR-1-like"/>
    <property type="match status" value="4"/>
</dbReference>
<dbReference type="InterPro" id="IPR001283">
    <property type="entry name" value="CRISP-related"/>
</dbReference>